<evidence type="ECO:0000313" key="3">
    <source>
        <dbReference type="EMBL" id="ORX95530.1"/>
    </source>
</evidence>
<keyword evidence="4" id="KW-1185">Reference proteome</keyword>
<keyword evidence="2" id="KW-0472">Membrane</keyword>
<evidence type="ECO:0000256" key="2">
    <source>
        <dbReference type="SAM" id="Phobius"/>
    </source>
</evidence>
<keyword evidence="2" id="KW-0812">Transmembrane</keyword>
<gene>
    <name evidence="3" type="ORF">K493DRAFT_314964</name>
</gene>
<dbReference type="AlphaFoldDB" id="A0A1Y1YBY2"/>
<comment type="caution">
    <text evidence="3">The sequence shown here is derived from an EMBL/GenBank/DDBJ whole genome shotgun (WGS) entry which is preliminary data.</text>
</comment>
<feature type="compositionally biased region" description="Basic and acidic residues" evidence="1">
    <location>
        <begin position="116"/>
        <end position="125"/>
    </location>
</feature>
<feature type="compositionally biased region" description="Basic and acidic residues" evidence="1">
    <location>
        <begin position="143"/>
        <end position="166"/>
    </location>
</feature>
<sequence length="396" mass="45330">MATLLFDDIDFPNELYVQETGEFATPVRTLLQFTPHILENLAKQESEQEPIHPKETEEHLKYAQEGPRSATEPNTQPWWSSWLATESTKKIAQESFKFCLEMARLYMEQSQWRERHEATRGDFHQQTESQKKRKSEEEEKEEEKEKEREKKEKQKEREEKAVETQSDHYATAVSAAAGISALTLSLYSTYKFSSSVGQITFYNQLTLLLEHVETILETTRFWMQEQVDPIPPMVKKDVERIEKLVDLIHRLDRRSEKKMEATAWAAGALGSLGLVGGVVVGSTMALGGGAVVALGGLFYGVYSRGQYSSKQYSDIREMLESEAKEILRHVGEKQHAAKLIDQFRQVRPKVYDMSDFPEVPEAVPNTANRYPAQDEAFVKSATNQRQKERAAQTAWA</sequence>
<feature type="transmembrane region" description="Helical" evidence="2">
    <location>
        <begin position="285"/>
        <end position="302"/>
    </location>
</feature>
<protein>
    <submittedName>
        <fullName evidence="3">Uncharacterized protein</fullName>
    </submittedName>
</protein>
<organism evidence="3 4">
    <name type="scientific">Basidiobolus meristosporus CBS 931.73</name>
    <dbReference type="NCBI Taxonomy" id="1314790"/>
    <lineage>
        <taxon>Eukaryota</taxon>
        <taxon>Fungi</taxon>
        <taxon>Fungi incertae sedis</taxon>
        <taxon>Zoopagomycota</taxon>
        <taxon>Entomophthoromycotina</taxon>
        <taxon>Basidiobolomycetes</taxon>
        <taxon>Basidiobolales</taxon>
        <taxon>Basidiobolaceae</taxon>
        <taxon>Basidiobolus</taxon>
    </lineage>
</organism>
<name>A0A1Y1YBY2_9FUNG</name>
<dbReference type="Proteomes" id="UP000193498">
    <property type="component" value="Unassembled WGS sequence"/>
</dbReference>
<keyword evidence="2" id="KW-1133">Transmembrane helix</keyword>
<evidence type="ECO:0000313" key="4">
    <source>
        <dbReference type="Proteomes" id="UP000193498"/>
    </source>
</evidence>
<accession>A0A1Y1YBY2</accession>
<reference evidence="3 4" key="1">
    <citation type="submission" date="2016-07" db="EMBL/GenBank/DDBJ databases">
        <title>Pervasive Adenine N6-methylation of Active Genes in Fungi.</title>
        <authorList>
            <consortium name="DOE Joint Genome Institute"/>
            <person name="Mondo S.J."/>
            <person name="Dannebaum R.O."/>
            <person name="Kuo R.C."/>
            <person name="Labutti K."/>
            <person name="Haridas S."/>
            <person name="Kuo A."/>
            <person name="Salamov A."/>
            <person name="Ahrendt S.R."/>
            <person name="Lipzen A."/>
            <person name="Sullivan W."/>
            <person name="Andreopoulos W.B."/>
            <person name="Clum A."/>
            <person name="Lindquist E."/>
            <person name="Daum C."/>
            <person name="Ramamoorthy G.K."/>
            <person name="Gryganskyi A."/>
            <person name="Culley D."/>
            <person name="Magnuson J.K."/>
            <person name="James T.Y."/>
            <person name="O'Malley M.A."/>
            <person name="Stajich J.E."/>
            <person name="Spatafora J.W."/>
            <person name="Visel A."/>
            <person name="Grigoriev I.V."/>
        </authorList>
    </citation>
    <scope>NUCLEOTIDE SEQUENCE [LARGE SCALE GENOMIC DNA]</scope>
    <source>
        <strain evidence="3 4">CBS 931.73</strain>
    </source>
</reference>
<proteinExistence type="predicted"/>
<dbReference type="EMBL" id="MCFE01000173">
    <property type="protein sequence ID" value="ORX95530.1"/>
    <property type="molecule type" value="Genomic_DNA"/>
</dbReference>
<feature type="region of interest" description="Disordered" evidence="1">
    <location>
        <begin position="116"/>
        <end position="167"/>
    </location>
</feature>
<evidence type="ECO:0000256" key="1">
    <source>
        <dbReference type="SAM" id="MobiDB-lite"/>
    </source>
</evidence>
<dbReference type="InParanoid" id="A0A1Y1YBY2"/>
<dbReference type="OrthoDB" id="2121849at2759"/>